<protein>
    <submittedName>
        <fullName evidence="1">DUF2336 domain-containing protein</fullName>
    </submittedName>
</protein>
<accession>A0ABU7M1N4</accession>
<dbReference type="EMBL" id="JAZDRO010000009">
    <property type="protein sequence ID" value="MEE2567734.1"/>
    <property type="molecule type" value="Genomic_DNA"/>
</dbReference>
<evidence type="ECO:0000313" key="1">
    <source>
        <dbReference type="EMBL" id="MEE2567734.1"/>
    </source>
</evidence>
<keyword evidence="2" id="KW-1185">Reference proteome</keyword>
<evidence type="ECO:0000313" key="2">
    <source>
        <dbReference type="Proteomes" id="UP001310692"/>
    </source>
</evidence>
<proteinExistence type="predicted"/>
<comment type="caution">
    <text evidence="1">The sequence shown here is derived from an EMBL/GenBank/DDBJ whole genome shotgun (WGS) entry which is preliminary data.</text>
</comment>
<dbReference type="RefSeq" id="WP_330197324.1">
    <property type="nucleotide sequence ID" value="NZ_JAZDRO010000009.1"/>
</dbReference>
<dbReference type="InterPro" id="IPR019285">
    <property type="entry name" value="DUF2336"/>
</dbReference>
<dbReference type="Pfam" id="PF10098">
    <property type="entry name" value="DUF2336"/>
    <property type="match status" value="1"/>
</dbReference>
<name>A0ABU7M1N4_9PROT</name>
<organism evidence="1 2">
    <name type="scientific">Hyphobacterium marinum</name>
    <dbReference type="NCBI Taxonomy" id="3116574"/>
    <lineage>
        <taxon>Bacteria</taxon>
        <taxon>Pseudomonadati</taxon>
        <taxon>Pseudomonadota</taxon>
        <taxon>Alphaproteobacteria</taxon>
        <taxon>Maricaulales</taxon>
        <taxon>Maricaulaceae</taxon>
        <taxon>Hyphobacterium</taxon>
    </lineage>
</organism>
<gene>
    <name evidence="1" type="ORF">V0U35_13715</name>
</gene>
<sequence length="351" mass="37744">MGNAAIALAGLARLRDPESHGRLALSITDICIANPLSERAEPLAGEILVTLARKAEEKVRIAMAAALAECDWAPHGIVRFLAFDAPAVARDIILRSLRLTEADLVELTETRSLAHRCLIAERPGISGAVSDALCHRVEPDVMRALINNATASLTETGFTRCAEFAICDSDCGETLSRRHDLPEAIARKLYATVSATVRDQLLDRFNLDPAKIAPVAEFAAEAARADDGDTSAASLIEKLQFAGKLNPGFAVKTLSEGREIVFDHAIAALCGLSVDDWRKVLALSGARTLALACRAARIDRSIYPTVLRAMQKSGRIHDGIEDQAMAGAARIFRDYTPGKAHDSLRRMADSA</sequence>
<reference evidence="1 2" key="1">
    <citation type="submission" date="2024-01" db="EMBL/GenBank/DDBJ databases">
        <title>Hyphobacterium bacterium isolated from marine sediment.</title>
        <authorList>
            <person name="Zhao S."/>
        </authorList>
    </citation>
    <scope>NUCLEOTIDE SEQUENCE [LARGE SCALE GENOMIC DNA]</scope>
    <source>
        <strain evidence="1 2">Y60-23</strain>
    </source>
</reference>
<dbReference type="Proteomes" id="UP001310692">
    <property type="component" value="Unassembled WGS sequence"/>
</dbReference>